<dbReference type="Proteomes" id="UP000887576">
    <property type="component" value="Unplaced"/>
</dbReference>
<protein>
    <submittedName>
        <fullName evidence="2">Acid phosphatase</fullName>
    </submittedName>
</protein>
<accession>A0AC34Q9L4</accession>
<dbReference type="WBParaSite" id="JU765_v2.g14297.t1">
    <property type="protein sequence ID" value="JU765_v2.g14297.t1"/>
    <property type="gene ID" value="JU765_v2.g14297"/>
</dbReference>
<organism evidence="1 2">
    <name type="scientific">Panagrolaimus sp. JU765</name>
    <dbReference type="NCBI Taxonomy" id="591449"/>
    <lineage>
        <taxon>Eukaryota</taxon>
        <taxon>Metazoa</taxon>
        <taxon>Ecdysozoa</taxon>
        <taxon>Nematoda</taxon>
        <taxon>Chromadorea</taxon>
        <taxon>Rhabditida</taxon>
        <taxon>Tylenchina</taxon>
        <taxon>Panagrolaimomorpha</taxon>
        <taxon>Panagrolaimoidea</taxon>
        <taxon>Panagrolaimidae</taxon>
        <taxon>Panagrolaimus</taxon>
    </lineage>
</organism>
<evidence type="ECO:0000313" key="1">
    <source>
        <dbReference type="Proteomes" id="UP000887576"/>
    </source>
</evidence>
<proteinExistence type="predicted"/>
<sequence>MVAARSLSAERALSSSSVLKMNGFVNAEKVHTDEGKPVPAPVRASSDPKNKKLIFAHAIWRHGKRNPGVIYKNSLSKEHDFIQGMGELVNEGMMEQYVLGQRLRKRFIEDTALVSPHYVAKEIYIRSTHVNRTITSAQSHFRSFYSGTLPDQEPNVPSRENPVAVHAFSDLADPILLASGCEYARHFVTTTIQNKPQFKAFIDEHKQFIKTVADKTGHPEYAEAAENYDFWNTYRLLSVCDAIIHEVLLNLPRAPWVDEVYEQADNFVDEYYAHIYGLRADDHIRKEAAKIFGGPLLWEIIDRFKLKLGIDVDKIRLKDEMPEKYYVYSAHDTSIIQLFVALGFGKIGVDTIKRPQTSDAVTIELWQGNDGSNVIKIFYFRKGLDHPIDLSKTVAGCENCEEGCSLDQFIQRSLPFKPDPDAQYGSGIEKTF</sequence>
<reference evidence="2" key="1">
    <citation type="submission" date="2022-11" db="UniProtKB">
        <authorList>
            <consortium name="WormBaseParasite"/>
        </authorList>
    </citation>
    <scope>IDENTIFICATION</scope>
</reference>
<evidence type="ECO:0000313" key="2">
    <source>
        <dbReference type="WBParaSite" id="JU765_v2.g14297.t1"/>
    </source>
</evidence>
<name>A0AC34Q9L4_9BILA</name>